<dbReference type="Proteomes" id="UP000593571">
    <property type="component" value="Unassembled WGS sequence"/>
</dbReference>
<evidence type="ECO:0000313" key="1">
    <source>
        <dbReference type="EMBL" id="KAF6456825.1"/>
    </source>
</evidence>
<evidence type="ECO:0000313" key="2">
    <source>
        <dbReference type="Proteomes" id="UP000593571"/>
    </source>
</evidence>
<protein>
    <submittedName>
        <fullName evidence="1">Uncharacterized protein</fullName>
    </submittedName>
</protein>
<gene>
    <name evidence="1" type="ORF">HJG63_011475</name>
</gene>
<sequence length="132" mass="15026">MNDICLPGYIKTGSLNENKFGLRGKIRNVSLPEYPSRCMRTMEKAVEKHLTPREELGRKKQKSFPLISHLSCEPSLCPDYREMRSPAYQTSFWQFNLSFLNKCSSSTCYVLGTAHGTGDRAISHTNKKCFPS</sequence>
<name>A0A7J8GAY8_ROUAE</name>
<dbReference type="EMBL" id="JACASE010000006">
    <property type="protein sequence ID" value="KAF6456825.1"/>
    <property type="molecule type" value="Genomic_DNA"/>
</dbReference>
<organism evidence="1 2">
    <name type="scientific">Rousettus aegyptiacus</name>
    <name type="common">Egyptian fruit bat</name>
    <name type="synonym">Pteropus aegyptiacus</name>
    <dbReference type="NCBI Taxonomy" id="9407"/>
    <lineage>
        <taxon>Eukaryota</taxon>
        <taxon>Metazoa</taxon>
        <taxon>Chordata</taxon>
        <taxon>Craniata</taxon>
        <taxon>Vertebrata</taxon>
        <taxon>Euteleostomi</taxon>
        <taxon>Mammalia</taxon>
        <taxon>Eutheria</taxon>
        <taxon>Laurasiatheria</taxon>
        <taxon>Chiroptera</taxon>
        <taxon>Yinpterochiroptera</taxon>
        <taxon>Pteropodoidea</taxon>
        <taxon>Pteropodidae</taxon>
        <taxon>Rousettinae</taxon>
        <taxon>Rousettus</taxon>
    </lineage>
</organism>
<reference evidence="1 2" key="1">
    <citation type="journal article" date="2020" name="Nature">
        <title>Six reference-quality genomes reveal evolution of bat adaptations.</title>
        <authorList>
            <person name="Jebb D."/>
            <person name="Huang Z."/>
            <person name="Pippel M."/>
            <person name="Hughes G.M."/>
            <person name="Lavrichenko K."/>
            <person name="Devanna P."/>
            <person name="Winkler S."/>
            <person name="Jermiin L.S."/>
            <person name="Skirmuntt E.C."/>
            <person name="Katzourakis A."/>
            <person name="Burkitt-Gray L."/>
            <person name="Ray D.A."/>
            <person name="Sullivan K.A.M."/>
            <person name="Roscito J.G."/>
            <person name="Kirilenko B.M."/>
            <person name="Davalos L.M."/>
            <person name="Corthals A.P."/>
            <person name="Power M.L."/>
            <person name="Jones G."/>
            <person name="Ransome R.D."/>
            <person name="Dechmann D.K.N."/>
            <person name="Locatelli A.G."/>
            <person name="Puechmaille S.J."/>
            <person name="Fedrigo O."/>
            <person name="Jarvis E.D."/>
            <person name="Hiller M."/>
            <person name="Vernes S.C."/>
            <person name="Myers E.W."/>
            <person name="Teeling E.C."/>
        </authorList>
    </citation>
    <scope>NUCLEOTIDE SEQUENCE [LARGE SCALE GENOMIC DNA]</scope>
    <source>
        <strain evidence="1">MRouAeg1</strain>
        <tissue evidence="1">Muscle</tissue>
    </source>
</reference>
<accession>A0A7J8GAY8</accession>
<keyword evidence="2" id="KW-1185">Reference proteome</keyword>
<proteinExistence type="predicted"/>
<dbReference type="AlphaFoldDB" id="A0A7J8GAY8"/>
<comment type="caution">
    <text evidence="1">The sequence shown here is derived from an EMBL/GenBank/DDBJ whole genome shotgun (WGS) entry which is preliminary data.</text>
</comment>